<dbReference type="EMBL" id="BAABHA010000007">
    <property type="protein sequence ID" value="GAA4383194.1"/>
    <property type="molecule type" value="Genomic_DNA"/>
</dbReference>
<organism evidence="5 6">
    <name type="scientific">Hymenobacter koreensis</name>
    <dbReference type="NCBI Taxonomy" id="1084523"/>
    <lineage>
        <taxon>Bacteria</taxon>
        <taxon>Pseudomonadati</taxon>
        <taxon>Bacteroidota</taxon>
        <taxon>Cytophagia</taxon>
        <taxon>Cytophagales</taxon>
        <taxon>Hymenobacteraceae</taxon>
        <taxon>Hymenobacter</taxon>
    </lineage>
</organism>
<dbReference type="Gene3D" id="1.20.1260.10">
    <property type="match status" value="1"/>
</dbReference>
<feature type="domain" description="Ferritin/DPS" evidence="4">
    <location>
        <begin position="120"/>
        <end position="264"/>
    </location>
</feature>
<evidence type="ECO:0000256" key="3">
    <source>
        <dbReference type="SAM" id="MobiDB-lite"/>
    </source>
</evidence>
<evidence type="ECO:0000256" key="1">
    <source>
        <dbReference type="ARBA" id="ARBA00009497"/>
    </source>
</evidence>
<dbReference type="PRINTS" id="PR01346">
    <property type="entry name" value="HELNAPAPROT"/>
</dbReference>
<comment type="caution">
    <text evidence="5">The sequence shown here is derived from an EMBL/GenBank/DDBJ whole genome shotgun (WGS) entry which is preliminary data.</text>
</comment>
<sequence>MGQLLAPEPAGQGQAPLRIYYFHTMATKATGKNPAASKASAPKAASSSTSKASTASKGAAANGKSAAQDDSAVPARRAASAVQPILNQQENAPRALQRFGTVSQRLPIGLNEQVRLQSVEMLNQLLADTICLRDMYKKHHWQVVGPTFYQLHLLYDKHYEEQSELVDSVAERIQILGGIALAMGADVAEATNVPRPPRDREEAPVQVSRLLQAHEIILKQCHDYASRADDAGDDGTNDLIVSELVRTNEMQVWFLSEHLVDTPLVRS</sequence>
<evidence type="ECO:0000256" key="2">
    <source>
        <dbReference type="RuleBase" id="RU003875"/>
    </source>
</evidence>
<dbReference type="SUPFAM" id="SSF47240">
    <property type="entry name" value="Ferritin-like"/>
    <property type="match status" value="1"/>
</dbReference>
<keyword evidence="6" id="KW-1185">Reference proteome</keyword>
<dbReference type="InterPro" id="IPR012347">
    <property type="entry name" value="Ferritin-like"/>
</dbReference>
<dbReference type="InterPro" id="IPR009078">
    <property type="entry name" value="Ferritin-like_SF"/>
</dbReference>
<proteinExistence type="inferred from homology"/>
<evidence type="ECO:0000259" key="4">
    <source>
        <dbReference type="Pfam" id="PF00210"/>
    </source>
</evidence>
<feature type="region of interest" description="Disordered" evidence="3">
    <location>
        <begin position="31"/>
        <end position="86"/>
    </location>
</feature>
<dbReference type="PROSITE" id="PS00819">
    <property type="entry name" value="DPS_2"/>
    <property type="match status" value="1"/>
</dbReference>
<dbReference type="PANTHER" id="PTHR42932">
    <property type="entry name" value="GENERAL STRESS PROTEIN 20U"/>
    <property type="match status" value="1"/>
</dbReference>
<dbReference type="Pfam" id="PF00210">
    <property type="entry name" value="Ferritin"/>
    <property type="match status" value="1"/>
</dbReference>
<feature type="compositionally biased region" description="Low complexity" evidence="3">
    <location>
        <begin position="32"/>
        <end position="84"/>
    </location>
</feature>
<protein>
    <recommendedName>
        <fullName evidence="4">Ferritin/DPS domain-containing protein</fullName>
    </recommendedName>
</protein>
<gene>
    <name evidence="5" type="ORF">GCM10023186_24120</name>
</gene>
<reference evidence="6" key="1">
    <citation type="journal article" date="2019" name="Int. J. Syst. Evol. Microbiol.">
        <title>The Global Catalogue of Microorganisms (GCM) 10K type strain sequencing project: providing services to taxonomists for standard genome sequencing and annotation.</title>
        <authorList>
            <consortium name="The Broad Institute Genomics Platform"/>
            <consortium name="The Broad Institute Genome Sequencing Center for Infectious Disease"/>
            <person name="Wu L."/>
            <person name="Ma J."/>
        </authorList>
    </citation>
    <scope>NUCLEOTIDE SEQUENCE [LARGE SCALE GENOMIC DNA]</scope>
    <source>
        <strain evidence="6">JCM 17924</strain>
    </source>
</reference>
<dbReference type="InterPro" id="IPR002177">
    <property type="entry name" value="DPS_DNA-bd"/>
</dbReference>
<evidence type="ECO:0000313" key="6">
    <source>
        <dbReference type="Proteomes" id="UP001500454"/>
    </source>
</evidence>
<dbReference type="PANTHER" id="PTHR42932:SF1">
    <property type="entry name" value="GENERAL STRESS PROTEIN 20U"/>
    <property type="match status" value="1"/>
</dbReference>
<dbReference type="InterPro" id="IPR008331">
    <property type="entry name" value="Ferritin_DPS_dom"/>
</dbReference>
<comment type="similarity">
    <text evidence="1 2">Belongs to the Dps family.</text>
</comment>
<dbReference type="PROSITE" id="PS00818">
    <property type="entry name" value="DPS_1"/>
    <property type="match status" value="1"/>
</dbReference>
<accession>A0ABP8J1D5</accession>
<evidence type="ECO:0000313" key="5">
    <source>
        <dbReference type="EMBL" id="GAA4383194.1"/>
    </source>
</evidence>
<name>A0ABP8J1D5_9BACT</name>
<dbReference type="CDD" id="cd01043">
    <property type="entry name" value="DPS"/>
    <property type="match status" value="1"/>
</dbReference>
<dbReference type="Proteomes" id="UP001500454">
    <property type="component" value="Unassembled WGS sequence"/>
</dbReference>
<dbReference type="InterPro" id="IPR023188">
    <property type="entry name" value="DPS_DNA-bd_CS"/>
</dbReference>